<sequence>MEHVNIFEFNRFFENYFISDVELWGILNDLTLLCERDFGSVLIETDNLEAAKALQVRTTNGSNSALIRRIYQLLLRFEQWSVRRIPRENNQNADRLVKIVHYSSYNLCLYE</sequence>
<dbReference type="InterPro" id="IPR053151">
    <property type="entry name" value="RNase_H-like"/>
</dbReference>
<organism evidence="2 3">
    <name type="scientific">Gossypium gossypioides</name>
    <name type="common">Mexican cotton</name>
    <name type="synonym">Selera gossypioides</name>
    <dbReference type="NCBI Taxonomy" id="34282"/>
    <lineage>
        <taxon>Eukaryota</taxon>
        <taxon>Viridiplantae</taxon>
        <taxon>Streptophyta</taxon>
        <taxon>Embryophyta</taxon>
        <taxon>Tracheophyta</taxon>
        <taxon>Spermatophyta</taxon>
        <taxon>Magnoliopsida</taxon>
        <taxon>eudicotyledons</taxon>
        <taxon>Gunneridae</taxon>
        <taxon>Pentapetalae</taxon>
        <taxon>rosids</taxon>
        <taxon>malvids</taxon>
        <taxon>Malvales</taxon>
        <taxon>Malvaceae</taxon>
        <taxon>Malvoideae</taxon>
        <taxon>Gossypium</taxon>
    </lineage>
</organism>
<protein>
    <recommendedName>
        <fullName evidence="1">RNase H type-1 domain-containing protein</fullName>
    </recommendedName>
</protein>
<comment type="caution">
    <text evidence="2">The sequence shown here is derived from an EMBL/GenBank/DDBJ whole genome shotgun (WGS) entry which is preliminary data.</text>
</comment>
<dbReference type="InterPro" id="IPR012337">
    <property type="entry name" value="RNaseH-like_sf"/>
</dbReference>
<dbReference type="InterPro" id="IPR036397">
    <property type="entry name" value="RNaseH_sf"/>
</dbReference>
<dbReference type="SUPFAM" id="SSF53098">
    <property type="entry name" value="Ribonuclease H-like"/>
    <property type="match status" value="1"/>
</dbReference>
<dbReference type="AlphaFoldDB" id="A0A7J9BT20"/>
<proteinExistence type="predicted"/>
<feature type="non-terminal residue" evidence="2">
    <location>
        <position position="111"/>
    </location>
</feature>
<dbReference type="PANTHER" id="PTHR47723:SF19">
    <property type="entry name" value="POLYNUCLEOTIDYL TRANSFERASE, RIBONUCLEASE H-LIKE SUPERFAMILY PROTEIN"/>
    <property type="match status" value="1"/>
</dbReference>
<dbReference type="EMBL" id="JABEZY010000006">
    <property type="protein sequence ID" value="MBA0739331.1"/>
    <property type="molecule type" value="Genomic_DNA"/>
</dbReference>
<accession>A0A7J9BT20</accession>
<dbReference type="GO" id="GO:0003676">
    <property type="term" value="F:nucleic acid binding"/>
    <property type="evidence" value="ECO:0007669"/>
    <property type="project" value="InterPro"/>
</dbReference>
<name>A0A7J9BT20_GOSGO</name>
<dbReference type="OrthoDB" id="999370at2759"/>
<keyword evidence="3" id="KW-1185">Reference proteome</keyword>
<dbReference type="Pfam" id="PF13456">
    <property type="entry name" value="RVT_3"/>
    <property type="match status" value="1"/>
</dbReference>
<evidence type="ECO:0000313" key="2">
    <source>
        <dbReference type="EMBL" id="MBA0739331.1"/>
    </source>
</evidence>
<dbReference type="Proteomes" id="UP000593579">
    <property type="component" value="Unassembled WGS sequence"/>
</dbReference>
<dbReference type="Gene3D" id="3.30.420.10">
    <property type="entry name" value="Ribonuclease H-like superfamily/Ribonuclease H"/>
    <property type="match status" value="1"/>
</dbReference>
<evidence type="ECO:0000259" key="1">
    <source>
        <dbReference type="Pfam" id="PF13456"/>
    </source>
</evidence>
<dbReference type="InterPro" id="IPR002156">
    <property type="entry name" value="RNaseH_domain"/>
</dbReference>
<gene>
    <name evidence="2" type="ORF">Gogos_012615</name>
</gene>
<feature type="domain" description="RNase H type-1" evidence="1">
    <location>
        <begin position="19"/>
        <end position="98"/>
    </location>
</feature>
<reference evidence="2 3" key="1">
    <citation type="journal article" date="2019" name="Genome Biol. Evol.">
        <title>Insights into the evolution of the New World diploid cottons (Gossypium, subgenus Houzingenia) based on genome sequencing.</title>
        <authorList>
            <person name="Grover C.E."/>
            <person name="Arick M.A. 2nd"/>
            <person name="Thrash A."/>
            <person name="Conover J.L."/>
            <person name="Sanders W.S."/>
            <person name="Peterson D.G."/>
            <person name="Frelichowski J.E."/>
            <person name="Scheffler J.A."/>
            <person name="Scheffler B.E."/>
            <person name="Wendel J.F."/>
        </authorList>
    </citation>
    <scope>NUCLEOTIDE SEQUENCE [LARGE SCALE GENOMIC DNA]</scope>
    <source>
        <strain evidence="2">5</strain>
        <tissue evidence="2">Leaf</tissue>
    </source>
</reference>
<dbReference type="PANTHER" id="PTHR47723">
    <property type="entry name" value="OS05G0353850 PROTEIN"/>
    <property type="match status" value="1"/>
</dbReference>
<evidence type="ECO:0000313" key="3">
    <source>
        <dbReference type="Proteomes" id="UP000593579"/>
    </source>
</evidence>
<dbReference type="GO" id="GO:0004523">
    <property type="term" value="F:RNA-DNA hybrid ribonuclease activity"/>
    <property type="evidence" value="ECO:0007669"/>
    <property type="project" value="InterPro"/>
</dbReference>